<dbReference type="Pfam" id="PF00962">
    <property type="entry name" value="A_deaminase"/>
    <property type="match status" value="1"/>
</dbReference>
<feature type="domain" description="Adenosine deaminase" evidence="9">
    <location>
        <begin position="31"/>
        <end position="354"/>
    </location>
</feature>
<dbReference type="GO" id="GO:0046872">
    <property type="term" value="F:metal ion binding"/>
    <property type="evidence" value="ECO:0007669"/>
    <property type="project" value="UniProtKB-KW"/>
</dbReference>
<dbReference type="PANTHER" id="PTHR11409:SF43">
    <property type="entry name" value="ADENOSINE DEAMINASE"/>
    <property type="match status" value="1"/>
</dbReference>
<dbReference type="Gene3D" id="3.20.20.140">
    <property type="entry name" value="Metal-dependent hydrolases"/>
    <property type="match status" value="1"/>
</dbReference>
<dbReference type="PROSITE" id="PS00485">
    <property type="entry name" value="A_DEAMINASE"/>
    <property type="match status" value="1"/>
</dbReference>
<sequence>MVSGDWIRTSESVWSEEPNKMHLNNDLKGIELHLHLDGAIRPTTLFEIAKIRDPAHKCANVDEFIHLLRPKSPYSLGKFLESFKYVLPIVAGDKEALTRMTLECIEDCATKSGLCYVELRFAPYCLSGPSLDPEAVVLTVLTATHRASRAYGLEARLILCIIREMPETADAVVQLAIKYQGQGVVGIDVAGDDSLWNPEGVSKEIVKAYAVAERYGVHRTAHAGENSPAAAVHEAAYTLRAERIGHGYNVVHNPSLYSLVKQTNVHFEVCPSSSIVTGAVHPDSLDRHPVHQFHLDGLSYSLNTDDPLITGKWIAEELEFCTNQLGLPLGAIHQSKLHAVKAAFLDTEEERAILLKHILT</sequence>
<dbReference type="Proteomes" id="UP000324629">
    <property type="component" value="Unassembled WGS sequence"/>
</dbReference>
<dbReference type="InterPro" id="IPR032466">
    <property type="entry name" value="Metal_Hydrolase"/>
</dbReference>
<evidence type="ECO:0000256" key="5">
    <source>
        <dbReference type="ARBA" id="ARBA00018099"/>
    </source>
</evidence>
<evidence type="ECO:0000256" key="6">
    <source>
        <dbReference type="ARBA" id="ARBA00022723"/>
    </source>
</evidence>
<gene>
    <name evidence="10" type="ORF">DEA37_0013520</name>
</gene>
<comment type="subcellular location">
    <subcellularLocation>
        <location evidence="2">Cell membrane</location>
        <topology evidence="2">Peripheral membrane protein</topology>
        <orientation evidence="2">Extracellular side</orientation>
    </subcellularLocation>
</comment>
<dbReference type="GO" id="GO:0004000">
    <property type="term" value="F:adenosine deaminase activity"/>
    <property type="evidence" value="ECO:0007669"/>
    <property type="project" value="UniProtKB-ARBA"/>
</dbReference>
<evidence type="ECO:0000256" key="1">
    <source>
        <dbReference type="ARBA" id="ARBA00001947"/>
    </source>
</evidence>
<evidence type="ECO:0000256" key="7">
    <source>
        <dbReference type="ARBA" id="ARBA00022801"/>
    </source>
</evidence>
<evidence type="ECO:0000256" key="3">
    <source>
        <dbReference type="ARBA" id="ARBA00006676"/>
    </source>
</evidence>
<dbReference type="EC" id="3.5.4.4" evidence="4"/>
<dbReference type="NCBIfam" id="TIGR01430">
    <property type="entry name" value="aden_deam"/>
    <property type="match status" value="1"/>
</dbReference>
<dbReference type="InterPro" id="IPR006330">
    <property type="entry name" value="Ado/ade_deaminase"/>
</dbReference>
<name>A0A5J4NXI4_9TREM</name>
<dbReference type="SUPFAM" id="SSF51556">
    <property type="entry name" value="Metallo-dependent hydrolases"/>
    <property type="match status" value="1"/>
</dbReference>
<dbReference type="PANTHER" id="PTHR11409">
    <property type="entry name" value="ADENOSINE DEAMINASE"/>
    <property type="match status" value="1"/>
</dbReference>
<evidence type="ECO:0000256" key="8">
    <source>
        <dbReference type="ARBA" id="ARBA00022833"/>
    </source>
</evidence>
<comment type="similarity">
    <text evidence="3">Belongs to the metallo-dependent hydrolases superfamily. Adenosine and AMP deaminases family.</text>
</comment>
<keyword evidence="7" id="KW-0378">Hydrolase</keyword>
<accession>A0A5J4NXI4</accession>
<dbReference type="EMBL" id="QNGE01000558">
    <property type="protein sequence ID" value="KAA3680022.1"/>
    <property type="molecule type" value="Genomic_DNA"/>
</dbReference>
<evidence type="ECO:0000313" key="11">
    <source>
        <dbReference type="Proteomes" id="UP000324629"/>
    </source>
</evidence>
<keyword evidence="11" id="KW-1185">Reference proteome</keyword>
<dbReference type="AlphaFoldDB" id="A0A5J4NXI4"/>
<protein>
    <recommendedName>
        <fullName evidence="5">Adenosine deaminase</fullName>
        <ecNumber evidence="4">3.5.4.4</ecNumber>
    </recommendedName>
</protein>
<evidence type="ECO:0000259" key="9">
    <source>
        <dbReference type="Pfam" id="PF00962"/>
    </source>
</evidence>
<comment type="caution">
    <text evidence="10">The sequence shown here is derived from an EMBL/GenBank/DDBJ whole genome shotgun (WGS) entry which is preliminary data.</text>
</comment>
<reference evidence="10 11" key="1">
    <citation type="journal article" date="2019" name="Gigascience">
        <title>Whole-genome sequence of the oriental lung fluke Paragonimus westermani.</title>
        <authorList>
            <person name="Oey H."/>
            <person name="Zakrzewski M."/>
            <person name="Narain K."/>
            <person name="Devi K.R."/>
            <person name="Agatsuma T."/>
            <person name="Nawaratna S."/>
            <person name="Gobert G.N."/>
            <person name="Jones M.K."/>
            <person name="Ragan M.A."/>
            <person name="McManus D.P."/>
            <person name="Krause L."/>
        </authorList>
    </citation>
    <scope>NUCLEOTIDE SEQUENCE [LARGE SCALE GENOMIC DNA]</scope>
    <source>
        <strain evidence="10 11">IND2009</strain>
    </source>
</reference>
<dbReference type="GO" id="GO:0009897">
    <property type="term" value="C:external side of plasma membrane"/>
    <property type="evidence" value="ECO:0007669"/>
    <property type="project" value="TreeGrafter"/>
</dbReference>
<dbReference type="GO" id="GO:0043103">
    <property type="term" value="P:hypoxanthine salvage"/>
    <property type="evidence" value="ECO:0007669"/>
    <property type="project" value="TreeGrafter"/>
</dbReference>
<evidence type="ECO:0000313" key="10">
    <source>
        <dbReference type="EMBL" id="KAA3680022.1"/>
    </source>
</evidence>
<dbReference type="GO" id="GO:0060169">
    <property type="term" value="P:negative regulation of adenosine receptor signaling pathway"/>
    <property type="evidence" value="ECO:0007669"/>
    <property type="project" value="TreeGrafter"/>
</dbReference>
<dbReference type="InterPro" id="IPR006650">
    <property type="entry name" value="A/AMP_deam_AS"/>
</dbReference>
<dbReference type="GO" id="GO:0046103">
    <property type="term" value="P:inosine biosynthetic process"/>
    <property type="evidence" value="ECO:0007669"/>
    <property type="project" value="TreeGrafter"/>
</dbReference>
<dbReference type="InterPro" id="IPR001365">
    <property type="entry name" value="A_deaminase_dom"/>
</dbReference>
<keyword evidence="6" id="KW-0479">Metal-binding</keyword>
<dbReference type="GO" id="GO:0005829">
    <property type="term" value="C:cytosol"/>
    <property type="evidence" value="ECO:0007669"/>
    <property type="project" value="TreeGrafter"/>
</dbReference>
<organism evidence="10 11">
    <name type="scientific">Paragonimus westermani</name>
    <dbReference type="NCBI Taxonomy" id="34504"/>
    <lineage>
        <taxon>Eukaryota</taxon>
        <taxon>Metazoa</taxon>
        <taxon>Spiralia</taxon>
        <taxon>Lophotrochozoa</taxon>
        <taxon>Platyhelminthes</taxon>
        <taxon>Trematoda</taxon>
        <taxon>Digenea</taxon>
        <taxon>Plagiorchiida</taxon>
        <taxon>Troglotremata</taxon>
        <taxon>Troglotrematidae</taxon>
        <taxon>Paragonimus</taxon>
    </lineage>
</organism>
<evidence type="ECO:0000256" key="4">
    <source>
        <dbReference type="ARBA" id="ARBA00012784"/>
    </source>
</evidence>
<comment type="cofactor">
    <cofactor evidence="1">
        <name>Zn(2+)</name>
        <dbReference type="ChEBI" id="CHEBI:29105"/>
    </cofactor>
</comment>
<evidence type="ECO:0000256" key="2">
    <source>
        <dbReference type="ARBA" id="ARBA00004296"/>
    </source>
</evidence>
<dbReference type="GO" id="GO:0006154">
    <property type="term" value="P:adenosine catabolic process"/>
    <property type="evidence" value="ECO:0007669"/>
    <property type="project" value="TreeGrafter"/>
</dbReference>
<keyword evidence="8" id="KW-0862">Zinc</keyword>
<dbReference type="GO" id="GO:0009168">
    <property type="term" value="P:purine ribonucleoside monophosphate biosynthetic process"/>
    <property type="evidence" value="ECO:0007669"/>
    <property type="project" value="InterPro"/>
</dbReference>
<proteinExistence type="inferred from homology"/>